<dbReference type="GO" id="GO:0003700">
    <property type="term" value="F:DNA-binding transcription factor activity"/>
    <property type="evidence" value="ECO:0007669"/>
    <property type="project" value="InterPro"/>
</dbReference>
<dbReference type="InterPro" id="IPR055081">
    <property type="entry name" value="NLP1-9_GAF"/>
</dbReference>
<keyword evidence="3" id="KW-1185">Reference proteome</keyword>
<protein>
    <submittedName>
        <fullName evidence="2">NIN-like protein</fullName>
    </submittedName>
</protein>
<dbReference type="Proteomes" id="UP000245207">
    <property type="component" value="Unassembled WGS sequence"/>
</dbReference>
<dbReference type="Pfam" id="PF22922">
    <property type="entry name" value="GAF_NLP"/>
    <property type="match status" value="1"/>
</dbReference>
<proteinExistence type="predicted"/>
<feature type="domain" description="NLP1-9 GAF" evidence="1">
    <location>
        <begin position="1"/>
        <end position="51"/>
    </location>
</feature>
<evidence type="ECO:0000313" key="3">
    <source>
        <dbReference type="Proteomes" id="UP000245207"/>
    </source>
</evidence>
<organism evidence="2 3">
    <name type="scientific">Artemisia annua</name>
    <name type="common">Sweet wormwood</name>
    <dbReference type="NCBI Taxonomy" id="35608"/>
    <lineage>
        <taxon>Eukaryota</taxon>
        <taxon>Viridiplantae</taxon>
        <taxon>Streptophyta</taxon>
        <taxon>Embryophyta</taxon>
        <taxon>Tracheophyta</taxon>
        <taxon>Spermatophyta</taxon>
        <taxon>Magnoliopsida</taxon>
        <taxon>eudicotyledons</taxon>
        <taxon>Gunneridae</taxon>
        <taxon>Pentapetalae</taxon>
        <taxon>asterids</taxon>
        <taxon>campanulids</taxon>
        <taxon>Asterales</taxon>
        <taxon>Asteraceae</taxon>
        <taxon>Asteroideae</taxon>
        <taxon>Anthemideae</taxon>
        <taxon>Artemisiinae</taxon>
        <taxon>Artemisia</taxon>
    </lineage>
</organism>
<accession>A0A2U1KYU3</accession>
<dbReference type="InterPro" id="IPR045012">
    <property type="entry name" value="NLP"/>
</dbReference>
<dbReference type="AlphaFoldDB" id="A0A2U1KYU3"/>
<name>A0A2U1KYU3_ARTAN</name>
<dbReference type="EMBL" id="PKPP01012734">
    <property type="protein sequence ID" value="PWA41936.1"/>
    <property type="molecule type" value="Genomic_DNA"/>
</dbReference>
<evidence type="ECO:0000313" key="2">
    <source>
        <dbReference type="EMBL" id="PWA41936.1"/>
    </source>
</evidence>
<dbReference type="PANTHER" id="PTHR32002">
    <property type="entry name" value="PROTEIN NLP8"/>
    <property type="match status" value="1"/>
</dbReference>
<comment type="caution">
    <text evidence="2">The sequence shown here is derived from an EMBL/GenBank/DDBJ whole genome shotgun (WGS) entry which is preliminary data.</text>
</comment>
<sequence length="184" mass="20730">MSTGDLPYYIQDMSRWEFHVACTEQHQEVSRGVVGRSLLSCSSCFCKDTIQLAAECVVELFLPTRSTNKADLQSLVKTVNQQNAFQLAILSSIQEIAFSYNSGAVGTSHGDVLYLEKVITHRKRRRSESLISWEEIKKHFGKPIGEVAAILHGSECLLQDLSSVFGRSPRTNIQERDDLTIHWL</sequence>
<gene>
    <name evidence="2" type="ORF">CTI12_AA549510</name>
</gene>
<reference evidence="2 3" key="1">
    <citation type="journal article" date="2018" name="Mol. Plant">
        <title>The genome of Artemisia annua provides insight into the evolution of Asteraceae family and artemisinin biosynthesis.</title>
        <authorList>
            <person name="Shen Q."/>
            <person name="Zhang L."/>
            <person name="Liao Z."/>
            <person name="Wang S."/>
            <person name="Yan T."/>
            <person name="Shi P."/>
            <person name="Liu M."/>
            <person name="Fu X."/>
            <person name="Pan Q."/>
            <person name="Wang Y."/>
            <person name="Lv Z."/>
            <person name="Lu X."/>
            <person name="Zhang F."/>
            <person name="Jiang W."/>
            <person name="Ma Y."/>
            <person name="Chen M."/>
            <person name="Hao X."/>
            <person name="Li L."/>
            <person name="Tang Y."/>
            <person name="Lv G."/>
            <person name="Zhou Y."/>
            <person name="Sun X."/>
            <person name="Brodelius P.E."/>
            <person name="Rose J.K.C."/>
            <person name="Tang K."/>
        </authorList>
    </citation>
    <scope>NUCLEOTIDE SEQUENCE [LARGE SCALE GENOMIC DNA]</scope>
    <source>
        <strain evidence="3">cv. Huhao1</strain>
        <tissue evidence="2">Leaf</tissue>
    </source>
</reference>
<evidence type="ECO:0000259" key="1">
    <source>
        <dbReference type="Pfam" id="PF22922"/>
    </source>
</evidence>
<dbReference type="PANTHER" id="PTHR32002:SF35">
    <property type="entry name" value="PROTEIN NLP6"/>
    <property type="match status" value="1"/>
</dbReference>